<accession>A0A317SJ45</accession>
<dbReference type="Proteomes" id="UP000246991">
    <property type="component" value="Unassembled WGS sequence"/>
</dbReference>
<dbReference type="SUPFAM" id="SSF51261">
    <property type="entry name" value="Duplicated hybrid motif"/>
    <property type="match status" value="1"/>
</dbReference>
<dbReference type="AlphaFoldDB" id="A0A317SJ45"/>
<name>A0A317SJ45_9PEZI</name>
<organism evidence="1 2">
    <name type="scientific">Tuber magnatum</name>
    <name type="common">white Piedmont truffle</name>
    <dbReference type="NCBI Taxonomy" id="42249"/>
    <lineage>
        <taxon>Eukaryota</taxon>
        <taxon>Fungi</taxon>
        <taxon>Dikarya</taxon>
        <taxon>Ascomycota</taxon>
        <taxon>Pezizomycotina</taxon>
        <taxon>Pezizomycetes</taxon>
        <taxon>Pezizales</taxon>
        <taxon>Tuberaceae</taxon>
        <taxon>Tuber</taxon>
    </lineage>
</organism>
<dbReference type="InterPro" id="IPR011055">
    <property type="entry name" value="Dup_hybrid_motif"/>
</dbReference>
<reference evidence="1 2" key="1">
    <citation type="submission" date="2018-03" db="EMBL/GenBank/DDBJ databases">
        <title>Genomes of Pezizomycetes fungi and the evolution of truffles.</title>
        <authorList>
            <person name="Murat C."/>
            <person name="Payen T."/>
            <person name="Noel B."/>
            <person name="Kuo A."/>
            <person name="Martin F.M."/>
        </authorList>
    </citation>
    <scope>NUCLEOTIDE SEQUENCE [LARGE SCALE GENOMIC DNA]</scope>
    <source>
        <strain evidence="1">091103-1</strain>
    </source>
</reference>
<evidence type="ECO:0000313" key="1">
    <source>
        <dbReference type="EMBL" id="PWW74268.1"/>
    </source>
</evidence>
<dbReference type="OrthoDB" id="5350554at2759"/>
<dbReference type="Gene3D" id="2.70.70.10">
    <property type="entry name" value="Glucose Permease (Domain IIA)"/>
    <property type="match status" value="1"/>
</dbReference>
<keyword evidence="2" id="KW-1185">Reference proteome</keyword>
<evidence type="ECO:0000313" key="2">
    <source>
        <dbReference type="Proteomes" id="UP000246991"/>
    </source>
</evidence>
<protein>
    <submittedName>
        <fullName evidence="1">Uncharacterized protein</fullName>
    </submittedName>
</protein>
<proteinExistence type="predicted"/>
<dbReference type="EMBL" id="PYWC01000063">
    <property type="protein sequence ID" value="PWW74268.1"/>
    <property type="molecule type" value="Genomic_DNA"/>
</dbReference>
<sequence length="192" mass="20940">MNGPRFGCPPPYAGNTTVISHKQDRYRTTYIHMRNGAETDCKASETRTLPWMHEVAQSLPEFIPVISNFTKYLSGTSCNSTSPSTMHWGEKNDTIAVAPGDVVKRGQKLGVAGSTGPRGCNCTIARTGGVANHLHIFLAKKDGAGKWYFFDPYGIYAPPECYPTWSGVSTPLTETPCSRYPSSWKGGRPGFA</sequence>
<gene>
    <name evidence="1" type="ORF">C7212DRAFT_365286</name>
</gene>
<comment type="caution">
    <text evidence="1">The sequence shown here is derived from an EMBL/GenBank/DDBJ whole genome shotgun (WGS) entry which is preliminary data.</text>
</comment>